<evidence type="ECO:0000256" key="1">
    <source>
        <dbReference type="SAM" id="MobiDB-lite"/>
    </source>
</evidence>
<name>A0A4Z2EKP3_9TELE</name>
<proteinExistence type="predicted"/>
<comment type="caution">
    <text evidence="2">The sequence shown here is derived from an EMBL/GenBank/DDBJ whole genome shotgun (WGS) entry which is preliminary data.</text>
</comment>
<dbReference type="AlphaFoldDB" id="A0A4Z2EKP3"/>
<reference evidence="2 3" key="1">
    <citation type="submission" date="2019-03" db="EMBL/GenBank/DDBJ databases">
        <title>First draft genome of Liparis tanakae, snailfish: a comprehensive survey of snailfish specific genes.</title>
        <authorList>
            <person name="Kim W."/>
            <person name="Song I."/>
            <person name="Jeong J.-H."/>
            <person name="Kim D."/>
            <person name="Kim S."/>
            <person name="Ryu S."/>
            <person name="Song J.Y."/>
            <person name="Lee S.K."/>
        </authorList>
    </citation>
    <scope>NUCLEOTIDE SEQUENCE [LARGE SCALE GENOMIC DNA]</scope>
    <source>
        <tissue evidence="2">Muscle</tissue>
    </source>
</reference>
<protein>
    <submittedName>
        <fullName evidence="2">Uncharacterized protein</fullName>
    </submittedName>
</protein>
<dbReference type="Proteomes" id="UP000314294">
    <property type="component" value="Unassembled WGS sequence"/>
</dbReference>
<feature type="region of interest" description="Disordered" evidence="1">
    <location>
        <begin position="18"/>
        <end position="70"/>
    </location>
</feature>
<evidence type="ECO:0000313" key="2">
    <source>
        <dbReference type="EMBL" id="TNN29150.1"/>
    </source>
</evidence>
<keyword evidence="3" id="KW-1185">Reference proteome</keyword>
<gene>
    <name evidence="2" type="ORF">EYF80_060702</name>
</gene>
<sequence length="114" mass="11863">MVFSESIRGAFRDTCLSRQTTTNGKEEELSVAEERDSGVGGRLSVPPAAGLPFTRSGEGRGPVGPPWGLHGASVGPPWGLRGASVGPPWGLRGASMGPPWGLHAGPSVYFKHQT</sequence>
<dbReference type="OrthoDB" id="10604233at2759"/>
<dbReference type="EMBL" id="SRLO01006009">
    <property type="protein sequence ID" value="TNN29150.1"/>
    <property type="molecule type" value="Genomic_DNA"/>
</dbReference>
<feature type="compositionally biased region" description="Basic and acidic residues" evidence="1">
    <location>
        <begin position="24"/>
        <end position="37"/>
    </location>
</feature>
<evidence type="ECO:0000313" key="3">
    <source>
        <dbReference type="Proteomes" id="UP000314294"/>
    </source>
</evidence>
<accession>A0A4Z2EKP3</accession>
<organism evidence="2 3">
    <name type="scientific">Liparis tanakae</name>
    <name type="common">Tanaka's snailfish</name>
    <dbReference type="NCBI Taxonomy" id="230148"/>
    <lineage>
        <taxon>Eukaryota</taxon>
        <taxon>Metazoa</taxon>
        <taxon>Chordata</taxon>
        <taxon>Craniata</taxon>
        <taxon>Vertebrata</taxon>
        <taxon>Euteleostomi</taxon>
        <taxon>Actinopterygii</taxon>
        <taxon>Neopterygii</taxon>
        <taxon>Teleostei</taxon>
        <taxon>Neoteleostei</taxon>
        <taxon>Acanthomorphata</taxon>
        <taxon>Eupercaria</taxon>
        <taxon>Perciformes</taxon>
        <taxon>Cottioidei</taxon>
        <taxon>Cottales</taxon>
        <taxon>Liparidae</taxon>
        <taxon>Liparis</taxon>
    </lineage>
</organism>